<reference evidence="1 2" key="1">
    <citation type="submission" date="2019-06" db="EMBL/GenBank/DDBJ databases">
        <title>Sequencing the genomes of 1000 actinobacteria strains.</title>
        <authorList>
            <person name="Klenk H.-P."/>
        </authorList>
    </citation>
    <scope>NUCLEOTIDE SEQUENCE [LARGE SCALE GENOMIC DNA]</scope>
    <source>
        <strain evidence="1 2">DSM 41649</strain>
    </source>
</reference>
<dbReference type="EMBL" id="VIVR01000001">
    <property type="protein sequence ID" value="TWE16505.1"/>
    <property type="molecule type" value="Genomic_DNA"/>
</dbReference>
<dbReference type="OrthoDB" id="3869857at2"/>
<evidence type="ECO:0000313" key="1">
    <source>
        <dbReference type="EMBL" id="TWE16505.1"/>
    </source>
</evidence>
<sequence>MSGTGHGSEQPGGSYGALGPVEAAEGAKVVPHAPLPRRGLTRRQWYALAALLLAGGTLLVARHAADRPAQAANSPPPYPVQVSGFSYGGQLREAAPGGHEFTLRVLATATGPFPYEIVEAHQSYRGITTTVVGTALPRTVEPGRQVEFDVVYLVTDCAAAPRDAGLPFLDVTLRNTRAIQTVSQILGDGYARDLSRNLHITCPDSGIRT</sequence>
<keyword evidence="2" id="KW-1185">Reference proteome</keyword>
<comment type="caution">
    <text evidence="1">The sequence shown here is derived from an EMBL/GenBank/DDBJ whole genome shotgun (WGS) entry which is preliminary data.</text>
</comment>
<accession>A0A561ELL2</accession>
<organism evidence="1 2">
    <name type="scientific">Kitasatospora atroaurantiaca</name>
    <dbReference type="NCBI Taxonomy" id="285545"/>
    <lineage>
        <taxon>Bacteria</taxon>
        <taxon>Bacillati</taxon>
        <taxon>Actinomycetota</taxon>
        <taxon>Actinomycetes</taxon>
        <taxon>Kitasatosporales</taxon>
        <taxon>Streptomycetaceae</taxon>
        <taxon>Kitasatospora</taxon>
    </lineage>
</organism>
<dbReference type="RefSeq" id="WP_145788688.1">
    <property type="nucleotide sequence ID" value="NZ_BAAABR010000002.1"/>
</dbReference>
<evidence type="ECO:0008006" key="3">
    <source>
        <dbReference type="Google" id="ProtNLM"/>
    </source>
</evidence>
<protein>
    <recommendedName>
        <fullName evidence="3">Tat pathway signal sequence domain protein</fullName>
    </recommendedName>
</protein>
<dbReference type="Proteomes" id="UP000318416">
    <property type="component" value="Unassembled WGS sequence"/>
</dbReference>
<gene>
    <name evidence="1" type="ORF">FB465_1487</name>
</gene>
<dbReference type="AlphaFoldDB" id="A0A561ELL2"/>
<proteinExistence type="predicted"/>
<name>A0A561ELL2_9ACTN</name>
<evidence type="ECO:0000313" key="2">
    <source>
        <dbReference type="Proteomes" id="UP000318416"/>
    </source>
</evidence>